<name>A0A914D2L7_9BILA</name>
<dbReference type="Proteomes" id="UP000887540">
    <property type="component" value="Unplaced"/>
</dbReference>
<evidence type="ECO:0000313" key="1">
    <source>
        <dbReference type="Proteomes" id="UP000887540"/>
    </source>
</evidence>
<organism evidence="1 2">
    <name type="scientific">Acrobeloides nanus</name>
    <dbReference type="NCBI Taxonomy" id="290746"/>
    <lineage>
        <taxon>Eukaryota</taxon>
        <taxon>Metazoa</taxon>
        <taxon>Ecdysozoa</taxon>
        <taxon>Nematoda</taxon>
        <taxon>Chromadorea</taxon>
        <taxon>Rhabditida</taxon>
        <taxon>Tylenchina</taxon>
        <taxon>Cephalobomorpha</taxon>
        <taxon>Cephaloboidea</taxon>
        <taxon>Cephalobidae</taxon>
        <taxon>Acrobeloides</taxon>
    </lineage>
</organism>
<protein>
    <submittedName>
        <fullName evidence="2">Uncharacterized protein</fullName>
    </submittedName>
</protein>
<dbReference type="AlphaFoldDB" id="A0A914D2L7"/>
<keyword evidence="1" id="KW-1185">Reference proteome</keyword>
<sequence length="75" mass="8770">MTTTHELESIDFQSQKTNHFNSKNLKMVMLCVDETYADEPQTSTAPIMKEFEELRPGDRRLSMFLLCFVNMTFNS</sequence>
<reference evidence="2" key="1">
    <citation type="submission" date="2022-11" db="UniProtKB">
        <authorList>
            <consortium name="WormBaseParasite"/>
        </authorList>
    </citation>
    <scope>IDENTIFICATION</scope>
</reference>
<proteinExistence type="predicted"/>
<dbReference type="WBParaSite" id="ACRNAN_scaffold17892.g19731.t1">
    <property type="protein sequence ID" value="ACRNAN_scaffold17892.g19731.t1"/>
    <property type="gene ID" value="ACRNAN_scaffold17892.g19731"/>
</dbReference>
<evidence type="ECO:0000313" key="2">
    <source>
        <dbReference type="WBParaSite" id="ACRNAN_scaffold17892.g19731.t1"/>
    </source>
</evidence>
<accession>A0A914D2L7</accession>